<protein>
    <recommendedName>
        <fullName evidence="5">SHSP domain-containing protein</fullName>
    </recommendedName>
</protein>
<keyword evidence="1" id="KW-0346">Stress response</keyword>
<reference evidence="6 7" key="1">
    <citation type="journal article" date="2007" name="Nature">
        <title>Evolution of genes and genomes on the Drosophila phylogeny.</title>
        <authorList>
            <consortium name="Drosophila 12 Genomes Consortium"/>
            <person name="Clark A.G."/>
            <person name="Eisen M.B."/>
            <person name="Smith D.R."/>
            <person name="Bergman C.M."/>
            <person name="Oliver B."/>
            <person name="Markow T.A."/>
            <person name="Kaufman T.C."/>
            <person name="Kellis M."/>
            <person name="Gelbart W."/>
            <person name="Iyer V.N."/>
            <person name="Pollard D.A."/>
            <person name="Sackton T.B."/>
            <person name="Larracuente A.M."/>
            <person name="Singh N.D."/>
            <person name="Abad J.P."/>
            <person name="Abt D.N."/>
            <person name="Adryan B."/>
            <person name="Aguade M."/>
            <person name="Akashi H."/>
            <person name="Anderson W.W."/>
            <person name="Aquadro C.F."/>
            <person name="Ardell D.H."/>
            <person name="Arguello R."/>
            <person name="Artieri C.G."/>
            <person name="Barbash D.A."/>
            <person name="Barker D."/>
            <person name="Barsanti P."/>
            <person name="Batterham P."/>
            <person name="Batzoglou S."/>
            <person name="Begun D."/>
            <person name="Bhutkar A."/>
            <person name="Blanco E."/>
            <person name="Bosak S.A."/>
            <person name="Bradley R.K."/>
            <person name="Brand A.D."/>
            <person name="Brent M.R."/>
            <person name="Brooks A.N."/>
            <person name="Brown R.H."/>
            <person name="Butlin R.K."/>
            <person name="Caggese C."/>
            <person name="Calvi B.R."/>
            <person name="Bernardo de Carvalho A."/>
            <person name="Caspi A."/>
            <person name="Castrezana S."/>
            <person name="Celniker S.E."/>
            <person name="Chang J.L."/>
            <person name="Chapple C."/>
            <person name="Chatterji S."/>
            <person name="Chinwalla A."/>
            <person name="Civetta A."/>
            <person name="Clifton S.W."/>
            <person name="Comeron J.M."/>
            <person name="Costello J.C."/>
            <person name="Coyne J.A."/>
            <person name="Daub J."/>
            <person name="David R.G."/>
            <person name="Delcher A.L."/>
            <person name="Delehaunty K."/>
            <person name="Do C.B."/>
            <person name="Ebling H."/>
            <person name="Edwards K."/>
            <person name="Eickbush T."/>
            <person name="Evans J.D."/>
            <person name="Filipski A."/>
            <person name="Findeiss S."/>
            <person name="Freyhult E."/>
            <person name="Fulton L."/>
            <person name="Fulton R."/>
            <person name="Garcia A.C."/>
            <person name="Gardiner A."/>
            <person name="Garfield D.A."/>
            <person name="Garvin B.E."/>
            <person name="Gibson G."/>
            <person name="Gilbert D."/>
            <person name="Gnerre S."/>
            <person name="Godfrey J."/>
            <person name="Good R."/>
            <person name="Gotea V."/>
            <person name="Gravely B."/>
            <person name="Greenberg A.J."/>
            <person name="Griffiths-Jones S."/>
            <person name="Gross S."/>
            <person name="Guigo R."/>
            <person name="Gustafson E.A."/>
            <person name="Haerty W."/>
            <person name="Hahn M.W."/>
            <person name="Halligan D.L."/>
            <person name="Halpern A.L."/>
            <person name="Halter G.M."/>
            <person name="Han M.V."/>
            <person name="Heger A."/>
            <person name="Hillier L."/>
            <person name="Hinrichs A.S."/>
            <person name="Holmes I."/>
            <person name="Hoskins R.A."/>
            <person name="Hubisz M.J."/>
            <person name="Hultmark D."/>
            <person name="Huntley M.A."/>
            <person name="Jaffe D.B."/>
            <person name="Jagadeeshan S."/>
            <person name="Jeck W.R."/>
            <person name="Johnson J."/>
            <person name="Jones C.D."/>
            <person name="Jordan W.C."/>
            <person name="Karpen G.H."/>
            <person name="Kataoka E."/>
            <person name="Keightley P.D."/>
            <person name="Kheradpour P."/>
            <person name="Kirkness E.F."/>
            <person name="Koerich L.B."/>
            <person name="Kristiansen K."/>
            <person name="Kudrna D."/>
            <person name="Kulathinal R.J."/>
            <person name="Kumar S."/>
            <person name="Kwok R."/>
            <person name="Lander E."/>
            <person name="Langley C.H."/>
            <person name="Lapoint R."/>
            <person name="Lazzaro B.P."/>
            <person name="Lee S.J."/>
            <person name="Levesque L."/>
            <person name="Li R."/>
            <person name="Lin C.F."/>
            <person name="Lin M.F."/>
            <person name="Lindblad-Toh K."/>
            <person name="Llopart A."/>
            <person name="Long M."/>
            <person name="Low L."/>
            <person name="Lozovsky E."/>
            <person name="Lu J."/>
            <person name="Luo M."/>
            <person name="Machado C.A."/>
            <person name="Makalowski W."/>
            <person name="Marzo M."/>
            <person name="Matsuda M."/>
            <person name="Matzkin L."/>
            <person name="McAllister B."/>
            <person name="McBride C.S."/>
            <person name="McKernan B."/>
            <person name="McKernan K."/>
            <person name="Mendez-Lago M."/>
            <person name="Minx P."/>
            <person name="Mollenhauer M.U."/>
            <person name="Montooth K."/>
            <person name="Mount S.M."/>
            <person name="Mu X."/>
            <person name="Myers E."/>
            <person name="Negre B."/>
            <person name="Newfeld S."/>
            <person name="Nielsen R."/>
            <person name="Noor M.A."/>
            <person name="O'Grady P."/>
            <person name="Pachter L."/>
            <person name="Papaceit M."/>
            <person name="Parisi M.J."/>
            <person name="Parisi M."/>
            <person name="Parts L."/>
            <person name="Pedersen J.S."/>
            <person name="Pesole G."/>
            <person name="Phillippy A.M."/>
            <person name="Ponting C.P."/>
            <person name="Pop M."/>
            <person name="Porcelli D."/>
            <person name="Powell J.R."/>
            <person name="Prohaska S."/>
            <person name="Pruitt K."/>
            <person name="Puig M."/>
            <person name="Quesneville H."/>
            <person name="Ram K.R."/>
            <person name="Rand D."/>
            <person name="Rasmussen M.D."/>
            <person name="Reed L.K."/>
            <person name="Reenan R."/>
            <person name="Reily A."/>
            <person name="Remington K.A."/>
            <person name="Rieger T.T."/>
            <person name="Ritchie M.G."/>
            <person name="Robin C."/>
            <person name="Rogers Y.H."/>
            <person name="Rohde C."/>
            <person name="Rozas J."/>
            <person name="Rubenfield M.J."/>
            <person name="Ruiz A."/>
            <person name="Russo S."/>
            <person name="Salzberg S.L."/>
            <person name="Sanchez-Gracia A."/>
            <person name="Saranga D.J."/>
            <person name="Sato H."/>
            <person name="Schaeffer S.W."/>
            <person name="Schatz M.C."/>
            <person name="Schlenke T."/>
            <person name="Schwartz R."/>
            <person name="Segarra C."/>
            <person name="Singh R.S."/>
            <person name="Sirot L."/>
            <person name="Sirota M."/>
            <person name="Sisneros N.B."/>
            <person name="Smith C.D."/>
            <person name="Smith T.F."/>
            <person name="Spieth J."/>
            <person name="Stage D.E."/>
            <person name="Stark A."/>
            <person name="Stephan W."/>
            <person name="Strausberg R.L."/>
            <person name="Strempel S."/>
            <person name="Sturgill D."/>
            <person name="Sutton G."/>
            <person name="Sutton G.G."/>
            <person name="Tao W."/>
            <person name="Teichmann S."/>
            <person name="Tobari Y.N."/>
            <person name="Tomimura Y."/>
            <person name="Tsolas J.M."/>
            <person name="Valente V.L."/>
            <person name="Venter E."/>
            <person name="Venter J.C."/>
            <person name="Vicario S."/>
            <person name="Vieira F.G."/>
            <person name="Vilella A.J."/>
            <person name="Villasante A."/>
            <person name="Walenz B."/>
            <person name="Wang J."/>
            <person name="Wasserman M."/>
            <person name="Watts T."/>
            <person name="Wilson D."/>
            <person name="Wilson R.K."/>
            <person name="Wing R.A."/>
            <person name="Wolfner M.F."/>
            <person name="Wong A."/>
            <person name="Wong G.K."/>
            <person name="Wu C.I."/>
            <person name="Wu G."/>
            <person name="Yamamoto D."/>
            <person name="Yang H.P."/>
            <person name="Yang S.P."/>
            <person name="Yorke J.A."/>
            <person name="Yoshida K."/>
            <person name="Zdobnov E."/>
            <person name="Zhang P."/>
            <person name="Zhang Y."/>
            <person name="Zimin A.V."/>
            <person name="Baldwin J."/>
            <person name="Abdouelleil A."/>
            <person name="Abdulkadir J."/>
            <person name="Abebe A."/>
            <person name="Abera B."/>
            <person name="Abreu J."/>
            <person name="Acer S.C."/>
            <person name="Aftuck L."/>
            <person name="Alexander A."/>
            <person name="An P."/>
            <person name="Anderson E."/>
            <person name="Anderson S."/>
            <person name="Arachi H."/>
            <person name="Azer M."/>
            <person name="Bachantsang P."/>
            <person name="Barry A."/>
            <person name="Bayul T."/>
            <person name="Berlin A."/>
            <person name="Bessette D."/>
            <person name="Bloom T."/>
            <person name="Blye J."/>
            <person name="Boguslavskiy L."/>
            <person name="Bonnet C."/>
            <person name="Boukhgalter B."/>
            <person name="Bourzgui I."/>
            <person name="Brown A."/>
            <person name="Cahill P."/>
            <person name="Channer S."/>
            <person name="Cheshatsang Y."/>
            <person name="Chuda L."/>
            <person name="Citroen M."/>
            <person name="Collymore A."/>
            <person name="Cooke P."/>
            <person name="Costello M."/>
            <person name="D'Aco K."/>
            <person name="Daza R."/>
            <person name="De Haan G."/>
            <person name="DeGray S."/>
            <person name="DeMaso C."/>
            <person name="Dhargay N."/>
            <person name="Dooley K."/>
            <person name="Dooley E."/>
            <person name="Doricent M."/>
            <person name="Dorje P."/>
            <person name="Dorjee K."/>
            <person name="Dupes A."/>
            <person name="Elong R."/>
            <person name="Falk J."/>
            <person name="Farina A."/>
            <person name="Faro S."/>
            <person name="Ferguson D."/>
            <person name="Fisher S."/>
            <person name="Foley C.D."/>
            <person name="Franke A."/>
            <person name="Friedrich D."/>
            <person name="Gadbois L."/>
            <person name="Gearin G."/>
            <person name="Gearin C.R."/>
            <person name="Giannoukos G."/>
            <person name="Goode T."/>
            <person name="Graham J."/>
            <person name="Grandbois E."/>
            <person name="Grewal S."/>
            <person name="Gyaltsen K."/>
            <person name="Hafez N."/>
            <person name="Hagos B."/>
            <person name="Hall J."/>
            <person name="Henson C."/>
            <person name="Hollinger A."/>
            <person name="Honan T."/>
            <person name="Huard M.D."/>
            <person name="Hughes L."/>
            <person name="Hurhula B."/>
            <person name="Husby M.E."/>
            <person name="Kamat A."/>
            <person name="Kanga B."/>
            <person name="Kashin S."/>
            <person name="Khazanovich D."/>
            <person name="Kisner P."/>
            <person name="Lance K."/>
            <person name="Lara M."/>
            <person name="Lee W."/>
            <person name="Lennon N."/>
            <person name="Letendre F."/>
            <person name="LeVine R."/>
            <person name="Lipovsky A."/>
            <person name="Liu X."/>
            <person name="Liu J."/>
            <person name="Liu S."/>
            <person name="Lokyitsang T."/>
            <person name="Lokyitsang Y."/>
            <person name="Lubonja R."/>
            <person name="Lui A."/>
            <person name="MacDonald P."/>
            <person name="Magnisalis V."/>
            <person name="Maru K."/>
            <person name="Matthews C."/>
            <person name="McCusker W."/>
            <person name="McDonough S."/>
            <person name="Mehta T."/>
            <person name="Meldrim J."/>
            <person name="Meneus L."/>
            <person name="Mihai O."/>
            <person name="Mihalev A."/>
            <person name="Mihova T."/>
            <person name="Mittelman R."/>
            <person name="Mlenga V."/>
            <person name="Montmayeur A."/>
            <person name="Mulrain L."/>
            <person name="Navidi A."/>
            <person name="Naylor J."/>
            <person name="Negash T."/>
            <person name="Nguyen T."/>
            <person name="Nguyen N."/>
            <person name="Nicol R."/>
            <person name="Norbu C."/>
            <person name="Norbu N."/>
            <person name="Novod N."/>
            <person name="O'Neill B."/>
            <person name="Osman S."/>
            <person name="Markiewicz E."/>
            <person name="Oyono O.L."/>
            <person name="Patti C."/>
            <person name="Phunkhang P."/>
            <person name="Pierre F."/>
            <person name="Priest M."/>
            <person name="Raghuraman S."/>
            <person name="Rege F."/>
            <person name="Reyes R."/>
            <person name="Rise C."/>
            <person name="Rogov P."/>
            <person name="Ross K."/>
            <person name="Ryan E."/>
            <person name="Settipalli S."/>
            <person name="Shea T."/>
            <person name="Sherpa N."/>
            <person name="Shi L."/>
            <person name="Shih D."/>
            <person name="Sparrow T."/>
            <person name="Spaulding J."/>
            <person name="Stalker J."/>
            <person name="Stange-Thomann N."/>
            <person name="Stavropoulos S."/>
            <person name="Stone C."/>
            <person name="Strader C."/>
            <person name="Tesfaye S."/>
            <person name="Thomson T."/>
            <person name="Thoulutsang Y."/>
            <person name="Thoulutsang D."/>
            <person name="Topham K."/>
            <person name="Topping I."/>
            <person name="Tsamla T."/>
            <person name="Vassiliev H."/>
            <person name="Vo A."/>
            <person name="Wangchuk T."/>
            <person name="Wangdi T."/>
            <person name="Weiand M."/>
            <person name="Wilkinson J."/>
            <person name="Wilson A."/>
            <person name="Yadav S."/>
            <person name="Young G."/>
            <person name="Yu Q."/>
            <person name="Zembek L."/>
            <person name="Zhong D."/>
            <person name="Zimmer A."/>
            <person name="Zwirko Z."/>
            <person name="Jaffe D.B."/>
            <person name="Alvarez P."/>
            <person name="Brockman W."/>
            <person name="Butler J."/>
            <person name="Chin C."/>
            <person name="Gnerre S."/>
            <person name="Grabherr M."/>
            <person name="Kleber M."/>
            <person name="Mauceli E."/>
            <person name="MacCallum I."/>
        </authorList>
    </citation>
    <scope>NUCLEOTIDE SEQUENCE [LARGE SCALE GENOMIC DNA]</scope>
    <source>
        <strain evidence="7">Tucson 14030-0811.24</strain>
    </source>
</reference>
<accession>B4NLH7</accession>
<evidence type="ECO:0000259" key="5">
    <source>
        <dbReference type="PROSITE" id="PS01031"/>
    </source>
</evidence>
<dbReference type="SMR" id="B4NLH7"/>
<dbReference type="EMBL" id="CH964274">
    <property type="protein sequence ID" value="EDW85216.1"/>
    <property type="molecule type" value="Genomic_DNA"/>
</dbReference>
<dbReference type="GO" id="GO:0005737">
    <property type="term" value="C:cytoplasm"/>
    <property type="evidence" value="ECO:0007669"/>
    <property type="project" value="TreeGrafter"/>
</dbReference>
<dbReference type="Gene3D" id="2.60.40.790">
    <property type="match status" value="1"/>
</dbReference>
<keyword evidence="7" id="KW-1185">Reference proteome</keyword>
<dbReference type="OrthoDB" id="1431247at2759"/>
<evidence type="ECO:0000256" key="3">
    <source>
        <dbReference type="RuleBase" id="RU003616"/>
    </source>
</evidence>
<evidence type="ECO:0000256" key="1">
    <source>
        <dbReference type="ARBA" id="ARBA00023016"/>
    </source>
</evidence>
<evidence type="ECO:0000313" key="7">
    <source>
        <dbReference type="Proteomes" id="UP000007798"/>
    </source>
</evidence>
<dbReference type="KEGG" id="dwi:6651779"/>
<dbReference type="Pfam" id="PF00011">
    <property type="entry name" value="HSP20"/>
    <property type="match status" value="1"/>
</dbReference>
<evidence type="ECO:0000256" key="4">
    <source>
        <dbReference type="SAM" id="MobiDB-lite"/>
    </source>
</evidence>
<dbReference type="GO" id="GO:0042026">
    <property type="term" value="P:protein refolding"/>
    <property type="evidence" value="ECO:0007669"/>
    <property type="project" value="TreeGrafter"/>
</dbReference>
<feature type="region of interest" description="Disordered" evidence="4">
    <location>
        <begin position="204"/>
        <end position="226"/>
    </location>
</feature>
<dbReference type="InterPro" id="IPR002068">
    <property type="entry name" value="A-crystallin/Hsp20_dom"/>
</dbReference>
<dbReference type="Proteomes" id="UP000007798">
    <property type="component" value="Unassembled WGS sequence"/>
</dbReference>
<dbReference type="STRING" id="7260.B4NLH7"/>
<dbReference type="InParanoid" id="B4NLH7"/>
<dbReference type="eggNOG" id="KOG3591">
    <property type="taxonomic scope" value="Eukaryota"/>
</dbReference>
<dbReference type="InterPro" id="IPR001436">
    <property type="entry name" value="Alpha-crystallin/sHSP_animal"/>
</dbReference>
<dbReference type="CDD" id="cd06526">
    <property type="entry name" value="metazoan_ACD"/>
    <property type="match status" value="1"/>
</dbReference>
<evidence type="ECO:0000256" key="2">
    <source>
        <dbReference type="PROSITE-ProRule" id="PRU00285"/>
    </source>
</evidence>
<dbReference type="GO" id="GO:0051082">
    <property type="term" value="F:unfolded protein binding"/>
    <property type="evidence" value="ECO:0007669"/>
    <property type="project" value="TreeGrafter"/>
</dbReference>
<dbReference type="PROSITE" id="PS01031">
    <property type="entry name" value="SHSP"/>
    <property type="match status" value="1"/>
</dbReference>
<dbReference type="AlphaFoldDB" id="B4NLH7"/>
<sequence>MPIHWDWDWEHEHEHGGAHYHWPPRRHWSTGEPKCRQRRYYLSHELDVCARDFHLRMDDTAWCHGSCLVGRVVIETGTEPDSLGRGTFKVVLDVHHFQLNELMVKAKNSDTICVEGKQSDDRAEKGQLCITREFSRAYKLPRHYDATQARATFSADGILMVTVPAPPKLDDVERVVDIEPTGNYFGSIADPSAAKAIEQAEAEAAAAAAANDDGGEANPAGTATDK</sequence>
<gene>
    <name evidence="6" type="primary">Dwil\GK18397</name>
    <name evidence="6" type="ORF">Dwil_GK18397</name>
</gene>
<dbReference type="SUPFAM" id="SSF49764">
    <property type="entry name" value="HSP20-like chaperones"/>
    <property type="match status" value="1"/>
</dbReference>
<dbReference type="GO" id="GO:0009408">
    <property type="term" value="P:response to heat"/>
    <property type="evidence" value="ECO:0007669"/>
    <property type="project" value="TreeGrafter"/>
</dbReference>
<dbReference type="PhylomeDB" id="B4NLH7"/>
<proteinExistence type="inferred from homology"/>
<name>B4NLH7_DROWI</name>
<dbReference type="PANTHER" id="PTHR45640:SF13">
    <property type="entry name" value="HEAT SHOCK PROTEIN 22-RELATED"/>
    <property type="match status" value="1"/>
</dbReference>
<feature type="domain" description="SHSP" evidence="5">
    <location>
        <begin position="69"/>
        <end position="181"/>
    </location>
</feature>
<comment type="similarity">
    <text evidence="2 3">Belongs to the small heat shock protein (HSP20) family.</text>
</comment>
<dbReference type="PANTHER" id="PTHR45640">
    <property type="entry name" value="HEAT SHOCK PROTEIN HSP-12.2-RELATED"/>
    <property type="match status" value="1"/>
</dbReference>
<dbReference type="HOGENOM" id="CLU_1278811_0_0_1"/>
<organism evidence="6 7">
    <name type="scientific">Drosophila willistoni</name>
    <name type="common">Fruit fly</name>
    <dbReference type="NCBI Taxonomy" id="7260"/>
    <lineage>
        <taxon>Eukaryota</taxon>
        <taxon>Metazoa</taxon>
        <taxon>Ecdysozoa</taxon>
        <taxon>Arthropoda</taxon>
        <taxon>Hexapoda</taxon>
        <taxon>Insecta</taxon>
        <taxon>Pterygota</taxon>
        <taxon>Neoptera</taxon>
        <taxon>Endopterygota</taxon>
        <taxon>Diptera</taxon>
        <taxon>Brachycera</taxon>
        <taxon>Muscomorpha</taxon>
        <taxon>Ephydroidea</taxon>
        <taxon>Drosophilidae</taxon>
        <taxon>Drosophila</taxon>
        <taxon>Sophophora</taxon>
    </lineage>
</organism>
<dbReference type="GO" id="GO:0005634">
    <property type="term" value="C:nucleus"/>
    <property type="evidence" value="ECO:0007669"/>
    <property type="project" value="TreeGrafter"/>
</dbReference>
<dbReference type="OMA" id="HYDATQA"/>
<dbReference type="InterPro" id="IPR008978">
    <property type="entry name" value="HSP20-like_chaperone"/>
</dbReference>
<evidence type="ECO:0000313" key="6">
    <source>
        <dbReference type="EMBL" id="EDW85216.1"/>
    </source>
</evidence>